<dbReference type="InterPro" id="IPR050229">
    <property type="entry name" value="GlpE_sulfurtransferase"/>
</dbReference>
<dbReference type="PROSITE" id="PS00380">
    <property type="entry name" value="RHODANESE_1"/>
    <property type="match status" value="1"/>
</dbReference>
<dbReference type="InterPro" id="IPR001307">
    <property type="entry name" value="Thiosulphate_STrfase_CS"/>
</dbReference>
<feature type="domain" description="Rhodanese" evidence="1">
    <location>
        <begin position="26"/>
        <end position="113"/>
    </location>
</feature>
<organism evidence="2 3">
    <name type="scientific">Hymenobacter gelipurpurascens</name>
    <dbReference type="NCBI Taxonomy" id="89968"/>
    <lineage>
        <taxon>Bacteria</taxon>
        <taxon>Pseudomonadati</taxon>
        <taxon>Bacteroidota</taxon>
        <taxon>Cytophagia</taxon>
        <taxon>Cytophagales</taxon>
        <taxon>Hymenobacteraceae</taxon>
        <taxon>Hymenobacter</taxon>
    </lineage>
</organism>
<dbReference type="SUPFAM" id="SSF52821">
    <property type="entry name" value="Rhodanese/Cell cycle control phosphatase"/>
    <property type="match status" value="1"/>
</dbReference>
<dbReference type="Pfam" id="PF00581">
    <property type="entry name" value="Rhodanese"/>
    <property type="match status" value="1"/>
</dbReference>
<dbReference type="EMBL" id="FYEW01000001">
    <property type="protein sequence ID" value="SNC64240.1"/>
    <property type="molecule type" value="Genomic_DNA"/>
</dbReference>
<evidence type="ECO:0000313" key="3">
    <source>
        <dbReference type="Proteomes" id="UP000198131"/>
    </source>
</evidence>
<dbReference type="SMART" id="SM00450">
    <property type="entry name" value="RHOD"/>
    <property type="match status" value="1"/>
</dbReference>
<dbReference type="OrthoDB" id="9808735at2"/>
<dbReference type="PANTHER" id="PTHR43031:SF18">
    <property type="entry name" value="RHODANESE-RELATED SULFURTRANSFERASES"/>
    <property type="match status" value="1"/>
</dbReference>
<dbReference type="RefSeq" id="WP_088842314.1">
    <property type="nucleotide sequence ID" value="NZ_FYEW01000001.1"/>
</dbReference>
<dbReference type="AlphaFoldDB" id="A0A212TED5"/>
<proteinExistence type="predicted"/>
<dbReference type="PROSITE" id="PS50206">
    <property type="entry name" value="RHODANESE_3"/>
    <property type="match status" value="1"/>
</dbReference>
<dbReference type="InterPro" id="IPR001763">
    <property type="entry name" value="Rhodanese-like_dom"/>
</dbReference>
<sequence>MFGQFNSSPSPTFQNLQPAKFAQGVRKPGAVLLDVRRPDEFALGHLPGATNIEVTHPDFTQRVAALDKTQPTYLYCRSGARSAAAAKQLGLAGFEHVFNLIGGVMDWPEPLVR</sequence>
<dbReference type="Gene3D" id="3.40.250.10">
    <property type="entry name" value="Rhodanese-like domain"/>
    <property type="match status" value="1"/>
</dbReference>
<reference evidence="3" key="1">
    <citation type="submission" date="2017-06" db="EMBL/GenBank/DDBJ databases">
        <authorList>
            <person name="Varghese N."/>
            <person name="Submissions S."/>
        </authorList>
    </citation>
    <scope>NUCLEOTIDE SEQUENCE [LARGE SCALE GENOMIC DNA]</scope>
    <source>
        <strain evidence="3">DSM 11116</strain>
    </source>
</reference>
<accession>A0A212TED5</accession>
<gene>
    <name evidence="2" type="ORF">SAMN06265337_1040</name>
</gene>
<evidence type="ECO:0000313" key="2">
    <source>
        <dbReference type="EMBL" id="SNC64240.1"/>
    </source>
</evidence>
<evidence type="ECO:0000259" key="1">
    <source>
        <dbReference type="PROSITE" id="PS50206"/>
    </source>
</evidence>
<keyword evidence="3" id="KW-1185">Reference proteome</keyword>
<dbReference type="Proteomes" id="UP000198131">
    <property type="component" value="Unassembled WGS sequence"/>
</dbReference>
<dbReference type="InterPro" id="IPR036873">
    <property type="entry name" value="Rhodanese-like_dom_sf"/>
</dbReference>
<dbReference type="GO" id="GO:0004792">
    <property type="term" value="F:thiosulfate-cyanide sulfurtransferase activity"/>
    <property type="evidence" value="ECO:0007669"/>
    <property type="project" value="InterPro"/>
</dbReference>
<protein>
    <submittedName>
        <fullName evidence="2">Rhodanese-related sulfurtransferase</fullName>
    </submittedName>
</protein>
<keyword evidence="2" id="KW-0808">Transferase</keyword>
<dbReference type="CDD" id="cd00158">
    <property type="entry name" value="RHOD"/>
    <property type="match status" value="1"/>
</dbReference>
<name>A0A212TED5_9BACT</name>
<dbReference type="PANTHER" id="PTHR43031">
    <property type="entry name" value="FAD-DEPENDENT OXIDOREDUCTASE"/>
    <property type="match status" value="1"/>
</dbReference>